<evidence type="ECO:0000313" key="2">
    <source>
        <dbReference type="Proteomes" id="UP000539642"/>
    </source>
</evidence>
<dbReference type="RefSeq" id="WP_183351772.1">
    <property type="nucleotide sequence ID" value="NZ_JACHEO010000017.1"/>
</dbReference>
<keyword evidence="1" id="KW-0804">Transcription</keyword>
<protein>
    <submittedName>
        <fullName evidence="1">DNA-directed RNA polymerase subunit RPC12/RpoP</fullName>
    </submittedName>
</protein>
<accession>A0A840UVU4</accession>
<reference evidence="1 2" key="1">
    <citation type="submission" date="2020-08" db="EMBL/GenBank/DDBJ databases">
        <title>Genomic Encyclopedia of Type Strains, Phase IV (KMG-IV): sequencing the most valuable type-strain genomes for metagenomic binning, comparative biology and taxonomic classification.</title>
        <authorList>
            <person name="Goeker M."/>
        </authorList>
    </citation>
    <scope>NUCLEOTIDE SEQUENCE [LARGE SCALE GENOMIC DNA]</scope>
    <source>
        <strain evidence="1 2">DSM 28570</strain>
    </source>
</reference>
<sequence>MAKTTTFRVINNRLLFKCSFCQAKKTISLPKDIHRKSIRCHKCGELSHCFLNHRLTPRESQTGKAVMVFSDGREVNIDLTDVSPSGVGFEIPSGSRGVSLGQEVRLKCTWNSRLLDQGRYIVRNIKGRRIGVELVEKKYSF</sequence>
<dbReference type="AlphaFoldDB" id="A0A840UVU4"/>
<organism evidence="1 2">
    <name type="scientific">Desulfoprunum benzoelyticum</name>
    <dbReference type="NCBI Taxonomy" id="1506996"/>
    <lineage>
        <taxon>Bacteria</taxon>
        <taxon>Pseudomonadati</taxon>
        <taxon>Thermodesulfobacteriota</taxon>
        <taxon>Desulfobulbia</taxon>
        <taxon>Desulfobulbales</taxon>
        <taxon>Desulfobulbaceae</taxon>
        <taxon>Desulfoprunum</taxon>
    </lineage>
</organism>
<keyword evidence="2" id="KW-1185">Reference proteome</keyword>
<evidence type="ECO:0000313" key="1">
    <source>
        <dbReference type="EMBL" id="MBB5348956.1"/>
    </source>
</evidence>
<keyword evidence="1" id="KW-0240">DNA-directed RNA polymerase</keyword>
<proteinExistence type="predicted"/>
<dbReference type="Proteomes" id="UP000539642">
    <property type="component" value="Unassembled WGS sequence"/>
</dbReference>
<gene>
    <name evidence="1" type="ORF">HNQ81_002697</name>
</gene>
<dbReference type="EMBL" id="JACHEO010000017">
    <property type="protein sequence ID" value="MBB5348956.1"/>
    <property type="molecule type" value="Genomic_DNA"/>
</dbReference>
<dbReference type="SUPFAM" id="SSF141371">
    <property type="entry name" value="PilZ domain-like"/>
    <property type="match status" value="1"/>
</dbReference>
<dbReference type="GO" id="GO:0000428">
    <property type="term" value="C:DNA-directed RNA polymerase complex"/>
    <property type="evidence" value="ECO:0007669"/>
    <property type="project" value="UniProtKB-KW"/>
</dbReference>
<name>A0A840UVU4_9BACT</name>
<comment type="caution">
    <text evidence="1">The sequence shown here is derived from an EMBL/GenBank/DDBJ whole genome shotgun (WGS) entry which is preliminary data.</text>
</comment>